<feature type="compositionally biased region" description="Basic and acidic residues" evidence="4">
    <location>
        <begin position="820"/>
        <end position="851"/>
    </location>
</feature>
<feature type="compositionally biased region" description="Basic and acidic residues" evidence="4">
    <location>
        <begin position="768"/>
        <end position="782"/>
    </location>
</feature>
<comment type="similarity">
    <text evidence="1">Belongs to the WEB family.</text>
</comment>
<keyword evidence="6" id="KW-1185">Reference proteome</keyword>
<sequence length="895" mass="100267">MLSSRTKTGLLETPKSSLSETSNKLSPATPRVSKLGRTPSKTDPNSHSPLQNSRLSVDRSPRSADSKPTIDHRSPKISTTTDVRRPISTPNKQQRSSKGSELQAQLDSVQEDLKKLKEKIASAEKEKAQSLEELKDAKRLADEANEKLGEALAAQKRAEESLEIEKFQAVELEQAGIEATQKREEVWQKELENVRSQHAIDLAALLSSTEELQRAKQELAMNIDAKNAALTHADDAMKIAEIHAEKVEILSSEVARLKSLLEAKAESNACEVSEMVSKLNSEVDSLKGELEKARVFGERVAEMEALVEGLKGDVSEAKRVESELGDVVDEWKKKAESLEARVDELSQSEKSALESLSLAKKQLEETSKSLQEAKRVESELGNVVDEWKKKAESLEARVNELSQSEKSALESLSLVEKQLEGTSKALQDAEAEIASLKEKAESLGITIERHRADLEESDQSLEIARQQALEITRTVEVLQSEIQNLQEEKMQAEKNEKIAVSNVQKLFEEREILLIELDMTKEEVEKNKKAMEGLASALHEVSSEARETKENLIISQVELKNAEFHKEELNSTLNDMKEKYEAQLEAVKDEMNHLEKEIARFELENENLETEWNEKERNFLNAIKTSEDEITRVKSERDEAIDSLKFAEAEVRAAKEDGAGLLNKLKQADLDVGLAREAAEEAKLESLRLKERLLDRENELQSVIQENDELQSRETVALEKVKELSELLNDRSSKNVEENGVVDSSDGEREYHLLSKTVEVENNEGETEELKPKPEHIKEHIEVSPLPKAKNGVGEDKEVDEEEDDEEPIEVGVKTLENGKMADKGLSPDREARLETLEEEADSKVDSDSFDHMNGLSLETADNGGSSPFKQQQKKKKPPIMRKLGSLLKKKSSPK</sequence>
<feature type="compositionally biased region" description="Acidic residues" evidence="4">
    <location>
        <begin position="797"/>
        <end position="809"/>
    </location>
</feature>
<feature type="compositionally biased region" description="Polar residues" evidence="4">
    <location>
        <begin position="14"/>
        <end position="26"/>
    </location>
</feature>
<dbReference type="EMBL" id="JAUJYO010000010">
    <property type="protein sequence ID" value="KAK1306955.1"/>
    <property type="molecule type" value="Genomic_DNA"/>
</dbReference>
<comment type="caution">
    <text evidence="5">The sequence shown here is derived from an EMBL/GenBank/DDBJ whole genome shotgun (WGS) entry which is preliminary data.</text>
</comment>
<dbReference type="Pfam" id="PF05701">
    <property type="entry name" value="WEMBL"/>
    <property type="match status" value="1"/>
</dbReference>
<dbReference type="SUPFAM" id="SSF57997">
    <property type="entry name" value="Tropomyosin"/>
    <property type="match status" value="1"/>
</dbReference>
<proteinExistence type="inferred from homology"/>
<feature type="region of interest" description="Disordered" evidence="4">
    <location>
        <begin position="1"/>
        <end position="109"/>
    </location>
</feature>
<reference evidence="5" key="1">
    <citation type="journal article" date="2023" name="Nat. Commun.">
        <title>Diploid and tetraploid genomes of Acorus and the evolution of monocots.</title>
        <authorList>
            <person name="Ma L."/>
            <person name="Liu K.W."/>
            <person name="Li Z."/>
            <person name="Hsiao Y.Y."/>
            <person name="Qi Y."/>
            <person name="Fu T."/>
            <person name="Tang G.D."/>
            <person name="Zhang D."/>
            <person name="Sun W.H."/>
            <person name="Liu D.K."/>
            <person name="Li Y."/>
            <person name="Chen G.Z."/>
            <person name="Liu X.D."/>
            <person name="Liao X.Y."/>
            <person name="Jiang Y.T."/>
            <person name="Yu X."/>
            <person name="Hao Y."/>
            <person name="Huang J."/>
            <person name="Zhao X.W."/>
            <person name="Ke S."/>
            <person name="Chen Y.Y."/>
            <person name="Wu W.L."/>
            <person name="Hsu J.L."/>
            <person name="Lin Y.F."/>
            <person name="Huang M.D."/>
            <person name="Li C.Y."/>
            <person name="Huang L."/>
            <person name="Wang Z.W."/>
            <person name="Zhao X."/>
            <person name="Zhong W.Y."/>
            <person name="Peng D.H."/>
            <person name="Ahmad S."/>
            <person name="Lan S."/>
            <person name="Zhang J.S."/>
            <person name="Tsai W.C."/>
            <person name="Van de Peer Y."/>
            <person name="Liu Z.J."/>
        </authorList>
    </citation>
    <scope>NUCLEOTIDE SEQUENCE</scope>
    <source>
        <strain evidence="5">CP</strain>
    </source>
</reference>
<reference evidence="5" key="2">
    <citation type="submission" date="2023-06" db="EMBL/GenBank/DDBJ databases">
        <authorList>
            <person name="Ma L."/>
            <person name="Liu K.-W."/>
            <person name="Li Z."/>
            <person name="Hsiao Y.-Y."/>
            <person name="Qi Y."/>
            <person name="Fu T."/>
            <person name="Tang G."/>
            <person name="Zhang D."/>
            <person name="Sun W.-H."/>
            <person name="Liu D.-K."/>
            <person name="Li Y."/>
            <person name="Chen G.-Z."/>
            <person name="Liu X.-D."/>
            <person name="Liao X.-Y."/>
            <person name="Jiang Y.-T."/>
            <person name="Yu X."/>
            <person name="Hao Y."/>
            <person name="Huang J."/>
            <person name="Zhao X.-W."/>
            <person name="Ke S."/>
            <person name="Chen Y.-Y."/>
            <person name="Wu W.-L."/>
            <person name="Hsu J.-L."/>
            <person name="Lin Y.-F."/>
            <person name="Huang M.-D."/>
            <person name="Li C.-Y."/>
            <person name="Huang L."/>
            <person name="Wang Z.-W."/>
            <person name="Zhao X."/>
            <person name="Zhong W.-Y."/>
            <person name="Peng D.-H."/>
            <person name="Ahmad S."/>
            <person name="Lan S."/>
            <person name="Zhang J.-S."/>
            <person name="Tsai W.-C."/>
            <person name="Van De Peer Y."/>
            <person name="Liu Z.-J."/>
        </authorList>
    </citation>
    <scope>NUCLEOTIDE SEQUENCE</scope>
    <source>
        <strain evidence="5">CP</strain>
        <tissue evidence="5">Leaves</tissue>
    </source>
</reference>
<gene>
    <name evidence="5" type="ORF">QJS10_CPA10g01176</name>
</gene>
<dbReference type="PANTHER" id="PTHR23160">
    <property type="entry name" value="SYNAPTONEMAL COMPLEX PROTEIN-RELATED"/>
    <property type="match status" value="1"/>
</dbReference>
<evidence type="ECO:0000313" key="5">
    <source>
        <dbReference type="EMBL" id="KAK1306955.1"/>
    </source>
</evidence>
<protein>
    <submittedName>
        <fullName evidence="5">WEB family protein</fullName>
    </submittedName>
</protein>
<feature type="compositionally biased region" description="Polar residues" evidence="4">
    <location>
        <begin position="39"/>
        <end position="55"/>
    </location>
</feature>
<dbReference type="PANTHER" id="PTHR23160:SF20">
    <property type="entry name" value="OS02G0439200 PROTEIN"/>
    <property type="match status" value="1"/>
</dbReference>
<evidence type="ECO:0000256" key="2">
    <source>
        <dbReference type="ARBA" id="ARBA00023054"/>
    </source>
</evidence>
<feature type="compositionally biased region" description="Basic and acidic residues" evidence="4">
    <location>
        <begin position="56"/>
        <end position="74"/>
    </location>
</feature>
<accession>A0AAV9E0K9</accession>
<keyword evidence="2 3" id="KW-0175">Coiled coil</keyword>
<evidence type="ECO:0000256" key="1">
    <source>
        <dbReference type="ARBA" id="ARBA00005485"/>
    </source>
</evidence>
<dbReference type="Proteomes" id="UP001180020">
    <property type="component" value="Unassembled WGS sequence"/>
</dbReference>
<evidence type="ECO:0000256" key="4">
    <source>
        <dbReference type="SAM" id="MobiDB-lite"/>
    </source>
</evidence>
<name>A0AAV9E0K9_ACOCL</name>
<dbReference type="InterPro" id="IPR008545">
    <property type="entry name" value="Web"/>
</dbReference>
<dbReference type="AlphaFoldDB" id="A0AAV9E0K9"/>
<dbReference type="GO" id="GO:0007131">
    <property type="term" value="P:reciprocal meiotic recombination"/>
    <property type="evidence" value="ECO:0007669"/>
    <property type="project" value="TreeGrafter"/>
</dbReference>
<feature type="region of interest" description="Disordered" evidence="4">
    <location>
        <begin position="760"/>
        <end position="895"/>
    </location>
</feature>
<evidence type="ECO:0000313" key="6">
    <source>
        <dbReference type="Proteomes" id="UP001180020"/>
    </source>
</evidence>
<organism evidence="5 6">
    <name type="scientific">Acorus calamus</name>
    <name type="common">Sweet flag</name>
    <dbReference type="NCBI Taxonomy" id="4465"/>
    <lineage>
        <taxon>Eukaryota</taxon>
        <taxon>Viridiplantae</taxon>
        <taxon>Streptophyta</taxon>
        <taxon>Embryophyta</taxon>
        <taxon>Tracheophyta</taxon>
        <taxon>Spermatophyta</taxon>
        <taxon>Magnoliopsida</taxon>
        <taxon>Liliopsida</taxon>
        <taxon>Acoraceae</taxon>
        <taxon>Acorus</taxon>
    </lineage>
</organism>
<evidence type="ECO:0000256" key="3">
    <source>
        <dbReference type="SAM" id="Coils"/>
    </source>
</evidence>
<feature type="compositionally biased region" description="Polar residues" evidence="4">
    <location>
        <begin position="88"/>
        <end position="108"/>
    </location>
</feature>
<feature type="coiled-coil region" evidence="3">
    <location>
        <begin position="559"/>
        <end position="713"/>
    </location>
</feature>
<feature type="coiled-coil region" evidence="3">
    <location>
        <begin position="300"/>
        <end position="523"/>
    </location>
</feature>